<name>A0ABU4U3R8_9PSEU</name>
<comment type="caution">
    <text evidence="2">The sequence shown here is derived from an EMBL/GenBank/DDBJ whole genome shotgun (WGS) entry which is preliminary data.</text>
</comment>
<protein>
    <submittedName>
        <fullName evidence="2">Type VII secretion target</fullName>
    </submittedName>
</protein>
<dbReference type="Pfam" id="PF10824">
    <property type="entry name" value="T7SS_ESX_EspC"/>
    <property type="match status" value="1"/>
</dbReference>
<dbReference type="Proteomes" id="UP001271792">
    <property type="component" value="Unassembled WGS sequence"/>
</dbReference>
<dbReference type="RefSeq" id="WP_319988974.1">
    <property type="nucleotide sequence ID" value="NZ_JAXAVV010000027.1"/>
</dbReference>
<feature type="coiled-coil region" evidence="1">
    <location>
        <begin position="58"/>
        <end position="85"/>
    </location>
</feature>
<keyword evidence="3" id="KW-1185">Reference proteome</keyword>
<reference evidence="2 3" key="1">
    <citation type="submission" date="2023-11" db="EMBL/GenBank/DDBJ databases">
        <title>Lentzea sokolovensis, sp. nov., Lentzea kristufkii, sp. nov., and Lentzea miocenensis, sp. nov., rare actinobacteria from Sokolov Coal Basin, Miocene lacustrine sediment, Czech Republic.</title>
        <authorList>
            <person name="Lara A."/>
            <person name="Kotroba L."/>
            <person name="Nouioui I."/>
            <person name="Neumann-Schaal M."/>
            <person name="Mast Y."/>
            <person name="Chronakova A."/>
        </authorList>
    </citation>
    <scope>NUCLEOTIDE SEQUENCE [LARGE SCALE GENOMIC DNA]</scope>
    <source>
        <strain evidence="2 3">BCCO 10_0798</strain>
    </source>
</reference>
<keyword evidence="1" id="KW-0175">Coiled coil</keyword>
<evidence type="ECO:0000313" key="3">
    <source>
        <dbReference type="Proteomes" id="UP001271792"/>
    </source>
</evidence>
<sequence>MEKFSADLDEIEAVARKFVRVAEDVRGHVAWKFGIDTERWPADDPVRAAVVTYQTSLRAAMERLCDRAESIAESLRDTADDYRAADEDLVQRLRELRAGEAP</sequence>
<dbReference type="InterPro" id="IPR022536">
    <property type="entry name" value="EspC"/>
</dbReference>
<proteinExistence type="predicted"/>
<evidence type="ECO:0000256" key="1">
    <source>
        <dbReference type="SAM" id="Coils"/>
    </source>
</evidence>
<dbReference type="InterPro" id="IPR036689">
    <property type="entry name" value="ESAT-6-like_sf"/>
</dbReference>
<gene>
    <name evidence="2" type="ORF">SK571_38105</name>
</gene>
<organism evidence="2 3">
    <name type="scientific">Lentzea kristufekii</name>
    <dbReference type="NCBI Taxonomy" id="3095430"/>
    <lineage>
        <taxon>Bacteria</taxon>
        <taxon>Bacillati</taxon>
        <taxon>Actinomycetota</taxon>
        <taxon>Actinomycetes</taxon>
        <taxon>Pseudonocardiales</taxon>
        <taxon>Pseudonocardiaceae</taxon>
        <taxon>Lentzea</taxon>
    </lineage>
</organism>
<evidence type="ECO:0000313" key="2">
    <source>
        <dbReference type="EMBL" id="MDX8055221.1"/>
    </source>
</evidence>
<dbReference type="SUPFAM" id="SSF140453">
    <property type="entry name" value="EsxAB dimer-like"/>
    <property type="match status" value="1"/>
</dbReference>
<accession>A0ABU4U3R8</accession>
<dbReference type="EMBL" id="JAXAVV010000027">
    <property type="protein sequence ID" value="MDX8055221.1"/>
    <property type="molecule type" value="Genomic_DNA"/>
</dbReference>